<protein>
    <submittedName>
        <fullName evidence="1">Uncharacterized protein</fullName>
    </submittedName>
</protein>
<evidence type="ECO:0000313" key="1">
    <source>
        <dbReference type="EMBL" id="SFV66194.1"/>
    </source>
</evidence>
<proteinExistence type="predicted"/>
<dbReference type="AlphaFoldDB" id="A0A1W1CK93"/>
<organism evidence="1">
    <name type="scientific">hydrothermal vent metagenome</name>
    <dbReference type="NCBI Taxonomy" id="652676"/>
    <lineage>
        <taxon>unclassified sequences</taxon>
        <taxon>metagenomes</taxon>
        <taxon>ecological metagenomes</taxon>
    </lineage>
</organism>
<dbReference type="EMBL" id="FPHN01000199">
    <property type="protein sequence ID" value="SFV66194.1"/>
    <property type="molecule type" value="Genomic_DNA"/>
</dbReference>
<sequence>MDINLTPEALLSQLGYTKTESSIKQMEKTINNTNGFNKFSKHILALHDQLAHLKGFIALSNSKDVFKIKRSADVSKEIEEEFTNVVEGWANKYKIELEKVAKKPTYYIIGQ</sequence>
<gene>
    <name evidence="1" type="ORF">MNB_SV-14-1489</name>
</gene>
<reference evidence="1" key="1">
    <citation type="submission" date="2016-10" db="EMBL/GenBank/DDBJ databases">
        <authorList>
            <person name="de Groot N.N."/>
        </authorList>
    </citation>
    <scope>NUCLEOTIDE SEQUENCE</scope>
</reference>
<name>A0A1W1CK93_9ZZZZ</name>
<accession>A0A1W1CK93</accession>